<evidence type="ECO:0000259" key="2">
    <source>
        <dbReference type="PROSITE" id="PS50003"/>
    </source>
</evidence>
<dbReference type="STRING" id="64571.A0A1Y2GLP1"/>
<dbReference type="CDD" id="cd00821">
    <property type="entry name" value="PH"/>
    <property type="match status" value="1"/>
</dbReference>
<feature type="compositionally biased region" description="Polar residues" evidence="1">
    <location>
        <begin position="402"/>
        <end position="411"/>
    </location>
</feature>
<gene>
    <name evidence="3" type="ORF">BCR41DRAFT_93159</name>
</gene>
<name>A0A1Y2GLP1_9FUNG</name>
<feature type="compositionally biased region" description="Low complexity" evidence="1">
    <location>
        <begin position="370"/>
        <end position="380"/>
    </location>
</feature>
<feature type="compositionally biased region" description="Acidic residues" evidence="1">
    <location>
        <begin position="1017"/>
        <end position="1026"/>
    </location>
</feature>
<evidence type="ECO:0000313" key="4">
    <source>
        <dbReference type="Proteomes" id="UP000193648"/>
    </source>
</evidence>
<proteinExistence type="predicted"/>
<feature type="region of interest" description="Disordered" evidence="1">
    <location>
        <begin position="766"/>
        <end position="838"/>
    </location>
</feature>
<evidence type="ECO:0000313" key="3">
    <source>
        <dbReference type="EMBL" id="ORZ13341.1"/>
    </source>
</evidence>
<feature type="compositionally biased region" description="Polar residues" evidence="1">
    <location>
        <begin position="601"/>
        <end position="617"/>
    </location>
</feature>
<feature type="region of interest" description="Disordered" evidence="1">
    <location>
        <begin position="968"/>
        <end position="1026"/>
    </location>
</feature>
<dbReference type="GeneID" id="33572927"/>
<dbReference type="Gene3D" id="2.30.29.30">
    <property type="entry name" value="Pleckstrin-homology domain (PH domain)/Phosphotyrosine-binding domain (PTB)"/>
    <property type="match status" value="1"/>
</dbReference>
<feature type="region of interest" description="Disordered" evidence="1">
    <location>
        <begin position="860"/>
        <end position="883"/>
    </location>
</feature>
<feature type="compositionally biased region" description="Polar residues" evidence="1">
    <location>
        <begin position="783"/>
        <end position="794"/>
    </location>
</feature>
<feature type="compositionally biased region" description="Low complexity" evidence="1">
    <location>
        <begin position="533"/>
        <end position="545"/>
    </location>
</feature>
<sequence length="1026" mass="111813">MLRKKSSFSSRTSSPTPSPIPARPNTPVHSLLHHESSGVRRALSSLQNALHPARRLSSDEKRIFALSDQQSHLSANNYRSINTNPTKLYTSIINNRRIPLSHSNGTSDSLYTANSTMTPLTTDDDSSSTTSHPLRLQRPRRSSRSGSLPSSPLGSFLSNGSSVALSTHSTHITETASECHEIEDEDDASDNLHDSPNGAALRVRHLEHEASYSGYLAKFSSRTFFSRKQWKRRYFILNQSSLHCFKSSDPQHPLLESLKLCADTIICVTDMFSGKRYCLQITSPGEKNWYVLADTAADMSSWLRELKGTVLRIRGLPVNSRPGTHYSDSSEMSDLSSSSAAMTDSIPAIPHIPSQHDGYVLIGRTPSPAPSSRSSHLSHPPQRLDLYQFANMTDFTQLGTPKLLESSSNSEQEIKWKKDSSSSSVHIPGEYASFGTVMEQADALPLERNEHLPTPISQQKRLSESPYAATIKSKIPYSTSDSNSNNNNDSNRNSTNSSNGRRISIVTDQPEIMMKLPRRSSQRLSPVSPRPMSPNRNSPRSSLVVSPPPRSIHRPSISVRQSAQIIPLQMTGRSLSPTPGQSANILHSSLARSTSFRGSMLTGSLQERSYRSPSRPTIITDYHSRPTSPTPIAFSSAPTSPLPEPPRSESPVMALKHSLSLSSNGSSQRIAIVPRHHDPERLIKHRPSKSRNRSRSQELALSVRLNDVQISMAKNRASTPSPRLSAIVTTNDLNDDALPTPPISPSGIKMNGDTVFKHFPLLHNGGLVLPPPPTGQQPDLPTSTATSNDGSINQSGPSSHKHSLSTSSLRSVSSSSSIGSFSTVSHGGLNKKNSTRESMRLSARLSSLVPIPLESTVFVPNPPQTALPPIPNQSTSPTSLAEVKDQNIKKQLSVETERMEELFKDTEAEAKITNANESHDLTTADTKEGGDKSAEVSTPESKDGDRELKAAETAVDVPIKEHVATCIQSRPLGKQTSTFEMILEEEEGADHESVTSKDISSQRANPQVSGGIIQASTDEEVDATNT</sequence>
<feature type="region of interest" description="Disordered" evidence="1">
    <location>
        <begin position="167"/>
        <end position="196"/>
    </location>
</feature>
<dbReference type="Pfam" id="PF00169">
    <property type="entry name" value="PH"/>
    <property type="match status" value="1"/>
</dbReference>
<dbReference type="SUPFAM" id="SSF50729">
    <property type="entry name" value="PH domain-like"/>
    <property type="match status" value="1"/>
</dbReference>
<reference evidence="3 4" key="1">
    <citation type="submission" date="2016-07" db="EMBL/GenBank/DDBJ databases">
        <title>Pervasive Adenine N6-methylation of Active Genes in Fungi.</title>
        <authorList>
            <consortium name="DOE Joint Genome Institute"/>
            <person name="Mondo S.J."/>
            <person name="Dannebaum R.O."/>
            <person name="Kuo R.C."/>
            <person name="Labutti K."/>
            <person name="Haridas S."/>
            <person name="Kuo A."/>
            <person name="Salamov A."/>
            <person name="Ahrendt S.R."/>
            <person name="Lipzen A."/>
            <person name="Sullivan W."/>
            <person name="Andreopoulos W.B."/>
            <person name="Clum A."/>
            <person name="Lindquist E."/>
            <person name="Daum C."/>
            <person name="Ramamoorthy G.K."/>
            <person name="Gryganskyi A."/>
            <person name="Culley D."/>
            <person name="Magnuson J.K."/>
            <person name="James T.Y."/>
            <person name="O'Malley M.A."/>
            <person name="Stajich J.E."/>
            <person name="Spatafora J.W."/>
            <person name="Visel A."/>
            <person name="Grigoriev I.V."/>
        </authorList>
    </citation>
    <scope>NUCLEOTIDE SEQUENCE [LARGE SCALE GENOMIC DNA]</scope>
    <source>
        <strain evidence="3 4">NRRL 3116</strain>
    </source>
</reference>
<feature type="region of interest" description="Disordered" evidence="1">
    <location>
        <begin position="475"/>
        <end position="560"/>
    </location>
</feature>
<feature type="region of interest" description="Disordered" evidence="1">
    <location>
        <begin position="98"/>
        <end position="155"/>
    </location>
</feature>
<dbReference type="AlphaFoldDB" id="A0A1Y2GLP1"/>
<feature type="region of interest" description="Disordered" evidence="1">
    <location>
        <begin position="357"/>
        <end position="380"/>
    </location>
</feature>
<feature type="compositionally biased region" description="Polar residues" evidence="1">
    <location>
        <begin position="996"/>
        <end position="1008"/>
    </location>
</feature>
<dbReference type="InterPro" id="IPR011993">
    <property type="entry name" value="PH-like_dom_sf"/>
</dbReference>
<feature type="region of interest" description="Disordered" evidence="1">
    <location>
        <begin position="601"/>
        <end position="653"/>
    </location>
</feature>
<dbReference type="SMART" id="SM00233">
    <property type="entry name" value="PH"/>
    <property type="match status" value="1"/>
</dbReference>
<dbReference type="PROSITE" id="PS50003">
    <property type="entry name" value="PH_DOMAIN"/>
    <property type="match status" value="1"/>
</dbReference>
<feature type="compositionally biased region" description="Basic and acidic residues" evidence="1">
    <location>
        <begin position="917"/>
        <end position="949"/>
    </location>
</feature>
<feature type="compositionally biased region" description="Low complexity" evidence="1">
    <location>
        <begin position="804"/>
        <end position="825"/>
    </location>
</feature>
<feature type="compositionally biased region" description="Pro residues" evidence="1">
    <location>
        <begin position="860"/>
        <end position="871"/>
    </location>
</feature>
<feature type="region of interest" description="Disordered" evidence="1">
    <location>
        <begin position="914"/>
        <end position="949"/>
    </location>
</feature>
<keyword evidence="4" id="KW-1185">Reference proteome</keyword>
<dbReference type="OrthoDB" id="185175at2759"/>
<dbReference type="InParanoid" id="A0A1Y2GLP1"/>
<feature type="region of interest" description="Disordered" evidence="1">
    <location>
        <begin position="1"/>
        <end position="29"/>
    </location>
</feature>
<feature type="region of interest" description="Disordered" evidence="1">
    <location>
        <begin position="402"/>
        <end position="427"/>
    </location>
</feature>
<dbReference type="RefSeq" id="XP_021880422.1">
    <property type="nucleotide sequence ID" value="XM_022031086.1"/>
</dbReference>
<feature type="compositionally biased region" description="Low complexity" evidence="1">
    <location>
        <begin position="144"/>
        <end position="155"/>
    </location>
</feature>
<feature type="domain" description="PH" evidence="2">
    <location>
        <begin position="209"/>
        <end position="311"/>
    </location>
</feature>
<accession>A0A1Y2GLP1</accession>
<evidence type="ECO:0000256" key="1">
    <source>
        <dbReference type="SAM" id="MobiDB-lite"/>
    </source>
</evidence>
<dbReference type="EMBL" id="MCFF01000023">
    <property type="protein sequence ID" value="ORZ13341.1"/>
    <property type="molecule type" value="Genomic_DNA"/>
</dbReference>
<organism evidence="3 4">
    <name type="scientific">Lobosporangium transversale</name>
    <dbReference type="NCBI Taxonomy" id="64571"/>
    <lineage>
        <taxon>Eukaryota</taxon>
        <taxon>Fungi</taxon>
        <taxon>Fungi incertae sedis</taxon>
        <taxon>Mucoromycota</taxon>
        <taxon>Mortierellomycotina</taxon>
        <taxon>Mortierellomycetes</taxon>
        <taxon>Mortierellales</taxon>
        <taxon>Mortierellaceae</taxon>
        <taxon>Lobosporangium</taxon>
    </lineage>
</organism>
<feature type="compositionally biased region" description="Polar residues" evidence="1">
    <location>
        <begin position="101"/>
        <end position="120"/>
    </location>
</feature>
<comment type="caution">
    <text evidence="3">The sequence shown here is derived from an EMBL/GenBank/DDBJ whole genome shotgun (WGS) entry which is preliminary data.</text>
</comment>
<dbReference type="Proteomes" id="UP000193648">
    <property type="component" value="Unassembled WGS sequence"/>
</dbReference>
<protein>
    <recommendedName>
        <fullName evidence="2">PH domain-containing protein</fullName>
    </recommendedName>
</protein>
<feature type="region of interest" description="Disordered" evidence="1">
    <location>
        <begin position="672"/>
        <end position="697"/>
    </location>
</feature>
<feature type="compositionally biased region" description="Low complexity" evidence="1">
    <location>
        <begin position="478"/>
        <end position="499"/>
    </location>
</feature>
<feature type="compositionally biased region" description="Polar residues" evidence="1">
    <location>
        <begin position="167"/>
        <end position="176"/>
    </location>
</feature>
<feature type="compositionally biased region" description="Basic residues" evidence="1">
    <location>
        <begin position="683"/>
        <end position="694"/>
    </location>
</feature>
<dbReference type="InterPro" id="IPR001849">
    <property type="entry name" value="PH_domain"/>
</dbReference>